<dbReference type="EMBL" id="SNYK01000011">
    <property type="protein sequence ID" value="TDQ36634.1"/>
    <property type="molecule type" value="Genomic_DNA"/>
</dbReference>
<evidence type="ECO:0000256" key="3">
    <source>
        <dbReference type="ARBA" id="ARBA00022475"/>
    </source>
</evidence>
<evidence type="ECO:0000313" key="11">
    <source>
        <dbReference type="Proteomes" id="UP000294575"/>
    </source>
</evidence>
<evidence type="ECO:0000256" key="9">
    <source>
        <dbReference type="NCBIfam" id="TIGR00751"/>
    </source>
</evidence>
<dbReference type="UniPathway" id="UPA00079">
    <property type="reaction ID" value="UER00168"/>
</dbReference>
<dbReference type="NCBIfam" id="TIGR00751">
    <property type="entry name" value="menA"/>
    <property type="match status" value="1"/>
</dbReference>
<comment type="function">
    <text evidence="8">Conversion of 1,4-dihydroxy-2-naphthoate (DHNA) to demethylmenaquinone (DMK).</text>
</comment>
<evidence type="ECO:0000256" key="6">
    <source>
        <dbReference type="ARBA" id="ARBA00022989"/>
    </source>
</evidence>
<dbReference type="Pfam" id="PF01040">
    <property type="entry name" value="UbiA"/>
    <property type="match status" value="1"/>
</dbReference>
<name>A0A4R6U0R8_9GAMM</name>
<sequence>MRSISSTVCPWLDACRPKTLPLACMSILVGGALALSAGSFSWPVLALSFWTAGLLQVLSNLANDYGDGLRGVDDSNRLGPVRALQSGMLTPAQLRLSLFVVAVLAVASGLWLIRVAGLDTADLLVFTLLGVLSIIAALTYTLGRKPYGYAGLGDVSVWLFFGCLGVLGSYYLHGAPLHAGLLLPASACGFLAVAVLNVNNMRDIDNDRRHGKYTLAVRLGLPKARLYHQALLLSAVALFLGYLANNRMAAFYPLMFLLISVPAYRHARAVRRAPTPGHMAPLLPAMVGCSVLVNSGFSLILLVQALLAA</sequence>
<dbReference type="PIRSF" id="PIRSF005355">
    <property type="entry name" value="UBIAD1"/>
    <property type="match status" value="1"/>
</dbReference>
<reference evidence="10 11" key="1">
    <citation type="submission" date="2019-03" db="EMBL/GenBank/DDBJ databases">
        <title>Genomic Encyclopedia of Type Strains, Phase IV (KMG-IV): sequencing the most valuable type-strain genomes for metagenomic binning, comparative biology and taxonomic classification.</title>
        <authorList>
            <person name="Goeker M."/>
        </authorList>
    </citation>
    <scope>NUCLEOTIDE SEQUENCE [LARGE SCALE GENOMIC DNA]</scope>
    <source>
        <strain evidence="10 11">DSM 28679</strain>
    </source>
</reference>
<keyword evidence="7 8" id="KW-0472">Membrane</keyword>
<feature type="transmembrane region" description="Helical" evidence="8">
    <location>
        <begin position="123"/>
        <end position="143"/>
    </location>
</feature>
<proteinExistence type="inferred from homology"/>
<feature type="transmembrane region" description="Helical" evidence="8">
    <location>
        <begin position="20"/>
        <end position="38"/>
    </location>
</feature>
<evidence type="ECO:0000256" key="4">
    <source>
        <dbReference type="ARBA" id="ARBA00022679"/>
    </source>
</evidence>
<dbReference type="AlphaFoldDB" id="A0A4R6U0R8"/>
<dbReference type="InterPro" id="IPR026046">
    <property type="entry name" value="UBIAD1"/>
</dbReference>
<evidence type="ECO:0000256" key="5">
    <source>
        <dbReference type="ARBA" id="ARBA00022692"/>
    </source>
</evidence>
<feature type="transmembrane region" description="Helical" evidence="8">
    <location>
        <begin position="279"/>
        <end position="307"/>
    </location>
</feature>
<dbReference type="InterPro" id="IPR000537">
    <property type="entry name" value="UbiA_prenyltransferase"/>
</dbReference>
<dbReference type="NCBIfam" id="NF004750">
    <property type="entry name" value="PRK06080.1-2"/>
    <property type="match status" value="1"/>
</dbReference>
<dbReference type="Proteomes" id="UP000294575">
    <property type="component" value="Unassembled WGS sequence"/>
</dbReference>
<evidence type="ECO:0000313" key="10">
    <source>
        <dbReference type="EMBL" id="TDQ36634.1"/>
    </source>
</evidence>
<evidence type="ECO:0000256" key="8">
    <source>
        <dbReference type="HAMAP-Rule" id="MF_01937"/>
    </source>
</evidence>
<keyword evidence="11" id="KW-1185">Reference proteome</keyword>
<dbReference type="GO" id="GO:0005886">
    <property type="term" value="C:plasma membrane"/>
    <property type="evidence" value="ECO:0007669"/>
    <property type="project" value="UniProtKB-SubCell"/>
</dbReference>
<evidence type="ECO:0000256" key="2">
    <source>
        <dbReference type="ARBA" id="ARBA00022428"/>
    </source>
</evidence>
<dbReference type="Gene3D" id="1.10.357.140">
    <property type="entry name" value="UbiA prenyltransferase"/>
    <property type="match status" value="1"/>
</dbReference>
<gene>
    <name evidence="8" type="primary">menA</name>
    <name evidence="10" type="ORF">DFQ45_11114</name>
</gene>
<organism evidence="10 11">
    <name type="scientific">Thiopseudomonas denitrificans</name>
    <dbReference type="NCBI Taxonomy" id="1501432"/>
    <lineage>
        <taxon>Bacteria</taxon>
        <taxon>Pseudomonadati</taxon>
        <taxon>Pseudomonadota</taxon>
        <taxon>Gammaproteobacteria</taxon>
        <taxon>Pseudomonadales</taxon>
        <taxon>Pseudomonadaceae</taxon>
        <taxon>Thiopseudomonas</taxon>
    </lineage>
</organism>
<dbReference type="EC" id="2.5.1.74" evidence="8 9"/>
<dbReference type="RefSeq" id="WP_206167964.1">
    <property type="nucleotide sequence ID" value="NZ_LNJZ01000005.1"/>
</dbReference>
<comment type="pathway">
    <text evidence="8">Quinol/quinone metabolism; menaquinone biosynthesis; menaquinol from 1,4-dihydroxy-2-naphthoate: step 1/2.</text>
</comment>
<dbReference type="HAMAP" id="MF_01937">
    <property type="entry name" value="MenA_1"/>
    <property type="match status" value="1"/>
</dbReference>
<keyword evidence="5 8" id="KW-0812">Transmembrane</keyword>
<protein>
    <recommendedName>
        <fullName evidence="8 9">1,4-dihydroxy-2-naphthoate octaprenyltransferase</fullName>
        <shortName evidence="8">DHNA-octaprenyltransferase</shortName>
        <ecNumber evidence="8 9">2.5.1.74</ecNumber>
    </recommendedName>
</protein>
<keyword evidence="2 8" id="KW-0474">Menaquinone biosynthesis</keyword>
<dbReference type="InterPro" id="IPR044878">
    <property type="entry name" value="UbiA_sf"/>
</dbReference>
<feature type="transmembrane region" description="Helical" evidence="8">
    <location>
        <begin position="179"/>
        <end position="199"/>
    </location>
</feature>
<feature type="transmembrane region" description="Helical" evidence="8">
    <location>
        <begin position="250"/>
        <end position="267"/>
    </location>
</feature>
<accession>A0A4R6U0R8</accession>
<dbReference type="GO" id="GO:0046428">
    <property type="term" value="F:1,4-dihydroxy-2-naphthoate polyprenyltransferase activity"/>
    <property type="evidence" value="ECO:0007669"/>
    <property type="project" value="UniProtKB-UniRule"/>
</dbReference>
<comment type="caution">
    <text evidence="10">The sequence shown here is derived from an EMBL/GenBank/DDBJ whole genome shotgun (WGS) entry which is preliminary data.</text>
</comment>
<comment type="similarity">
    <text evidence="8">Belongs to the MenA family. Type 1 subfamily.</text>
</comment>
<feature type="transmembrane region" description="Helical" evidence="8">
    <location>
        <begin position="155"/>
        <end position="173"/>
    </location>
</feature>
<feature type="transmembrane region" description="Helical" evidence="8">
    <location>
        <begin position="226"/>
        <end position="244"/>
    </location>
</feature>
<comment type="catalytic activity">
    <reaction evidence="8">
        <text>an all-trans-polyprenyl diphosphate + 1,4-dihydroxy-2-naphthoate + H(+) = a 2-demethylmenaquinol + CO2 + diphosphate</text>
        <dbReference type="Rhea" id="RHEA:26478"/>
        <dbReference type="Rhea" id="RHEA-COMP:9563"/>
        <dbReference type="Rhea" id="RHEA-COMP:9564"/>
        <dbReference type="ChEBI" id="CHEBI:11173"/>
        <dbReference type="ChEBI" id="CHEBI:15378"/>
        <dbReference type="ChEBI" id="CHEBI:16526"/>
        <dbReference type="ChEBI" id="CHEBI:33019"/>
        <dbReference type="ChEBI" id="CHEBI:55437"/>
        <dbReference type="ChEBI" id="CHEBI:58914"/>
        <dbReference type="EC" id="2.5.1.74"/>
    </reaction>
</comment>
<evidence type="ECO:0000256" key="7">
    <source>
        <dbReference type="ARBA" id="ARBA00023136"/>
    </source>
</evidence>
<keyword evidence="6 8" id="KW-1133">Transmembrane helix</keyword>
<keyword evidence="4 8" id="KW-0808">Transferase</keyword>
<dbReference type="CDD" id="cd13962">
    <property type="entry name" value="PT_UbiA_UBIAD1"/>
    <property type="match status" value="1"/>
</dbReference>
<keyword evidence="3 8" id="KW-1003">Cell membrane</keyword>
<dbReference type="Gene3D" id="1.20.120.1780">
    <property type="entry name" value="UbiA prenyltransferase"/>
    <property type="match status" value="1"/>
</dbReference>
<dbReference type="GO" id="GO:0009234">
    <property type="term" value="P:menaquinone biosynthetic process"/>
    <property type="evidence" value="ECO:0007669"/>
    <property type="project" value="UniProtKB-UniRule"/>
</dbReference>
<dbReference type="GO" id="GO:0042371">
    <property type="term" value="P:vitamin K biosynthetic process"/>
    <property type="evidence" value="ECO:0007669"/>
    <property type="project" value="TreeGrafter"/>
</dbReference>
<evidence type="ECO:0000256" key="1">
    <source>
        <dbReference type="ARBA" id="ARBA00004141"/>
    </source>
</evidence>
<comment type="subcellular location">
    <subcellularLocation>
        <location evidence="8">Cell membrane</location>
        <topology evidence="8">Multi-pass membrane protein</topology>
    </subcellularLocation>
    <subcellularLocation>
        <location evidence="1">Membrane</location>
        <topology evidence="1">Multi-pass membrane protein</topology>
    </subcellularLocation>
</comment>
<dbReference type="InterPro" id="IPR004657">
    <property type="entry name" value="MenA"/>
</dbReference>
<dbReference type="PANTHER" id="PTHR13929:SF0">
    <property type="entry name" value="UBIA PRENYLTRANSFERASE DOMAIN-CONTAINING PROTEIN 1"/>
    <property type="match status" value="1"/>
</dbReference>
<dbReference type="PANTHER" id="PTHR13929">
    <property type="entry name" value="1,4-DIHYDROXY-2-NAPHTHOATE OCTAPRENYLTRANSFERASE"/>
    <property type="match status" value="1"/>
</dbReference>
<feature type="transmembrane region" description="Helical" evidence="8">
    <location>
        <begin position="96"/>
        <end position="117"/>
    </location>
</feature>